<name>A0A091D7I7_FUKDA</name>
<dbReference type="Gene3D" id="3.10.20.10">
    <property type="match status" value="1"/>
</dbReference>
<keyword evidence="2" id="KW-1185">Reference proteome</keyword>
<accession>A0A091D7I7</accession>
<dbReference type="InterPro" id="IPR038655">
    <property type="entry name" value="Ribosomal_eL27_sf"/>
</dbReference>
<reference evidence="1 2" key="1">
    <citation type="submission" date="2013-11" db="EMBL/GenBank/DDBJ databases">
        <title>The Damaraland mole rat (Fukomys damarensis) genome and evolution of African mole rats.</title>
        <authorList>
            <person name="Gladyshev V.N."/>
            <person name="Fang X."/>
        </authorList>
    </citation>
    <scope>NUCLEOTIDE SEQUENCE [LARGE SCALE GENOMIC DNA]</scope>
    <source>
        <tissue evidence="1">Liver</tissue>
    </source>
</reference>
<protein>
    <submittedName>
        <fullName evidence="1">60S ribosomal protein L18a</fullName>
    </submittedName>
</protein>
<dbReference type="AlphaFoldDB" id="A0A091D7I7"/>
<dbReference type="Gene3D" id="2.30.30.770">
    <property type="match status" value="1"/>
</dbReference>
<gene>
    <name evidence="1" type="ORF">H920_11554</name>
</gene>
<dbReference type="GO" id="GO:0006412">
    <property type="term" value="P:translation"/>
    <property type="evidence" value="ECO:0007669"/>
    <property type="project" value="InterPro"/>
</dbReference>
<dbReference type="STRING" id="885580.ENSFDAP00000006142"/>
<proteinExistence type="predicted"/>
<organism evidence="1 2">
    <name type="scientific">Fukomys damarensis</name>
    <name type="common">Damaraland mole rat</name>
    <name type="synonym">Cryptomys damarensis</name>
    <dbReference type="NCBI Taxonomy" id="885580"/>
    <lineage>
        <taxon>Eukaryota</taxon>
        <taxon>Metazoa</taxon>
        <taxon>Chordata</taxon>
        <taxon>Craniata</taxon>
        <taxon>Vertebrata</taxon>
        <taxon>Euteleostomi</taxon>
        <taxon>Mammalia</taxon>
        <taxon>Eutheria</taxon>
        <taxon>Euarchontoglires</taxon>
        <taxon>Glires</taxon>
        <taxon>Rodentia</taxon>
        <taxon>Hystricomorpha</taxon>
        <taxon>Bathyergidae</taxon>
        <taxon>Fukomys</taxon>
    </lineage>
</organism>
<dbReference type="SUPFAM" id="SSF160374">
    <property type="entry name" value="RplX-like"/>
    <property type="match status" value="1"/>
</dbReference>
<keyword evidence="1" id="KW-0687">Ribonucleoprotein</keyword>
<dbReference type="InterPro" id="IPR021138">
    <property type="entry name" value="Ribosomal_eL20_eukaryotes"/>
</dbReference>
<dbReference type="GO" id="GO:0003735">
    <property type="term" value="F:structural constituent of ribosome"/>
    <property type="evidence" value="ECO:0007669"/>
    <property type="project" value="InterPro"/>
</dbReference>
<keyword evidence="1" id="KW-0689">Ribosomal protein</keyword>
<dbReference type="Proteomes" id="UP000028990">
    <property type="component" value="Unassembled WGS sequence"/>
</dbReference>
<evidence type="ECO:0000313" key="1">
    <source>
        <dbReference type="EMBL" id="KFO27047.1"/>
    </source>
</evidence>
<dbReference type="GO" id="GO:0005840">
    <property type="term" value="C:ribosome"/>
    <property type="evidence" value="ECO:0007669"/>
    <property type="project" value="UniProtKB-KW"/>
</dbReference>
<sequence length="114" mass="12796">MKKSSGKIVYCGQVYEESPLRVKNFGIWLHYDSCSGTHNMDREFHDLTTAGTVVTARIGAVKMGKFMKPGKVVLVLARRYSGSKAIITKNISEGTSNHPYRHTLVARIDHFPKK</sequence>
<evidence type="ECO:0000313" key="2">
    <source>
        <dbReference type="Proteomes" id="UP000028990"/>
    </source>
</evidence>
<dbReference type="EMBL" id="KN123021">
    <property type="protein sequence ID" value="KFO27047.1"/>
    <property type="molecule type" value="Genomic_DNA"/>
</dbReference>
<dbReference type="PANTHER" id="PTHR10052">
    <property type="entry name" value="60S RIBOSOMAL PROTEIN L18A"/>
    <property type="match status" value="1"/>
</dbReference>